<protein>
    <submittedName>
        <fullName evidence="2">Uncharacterized protein</fullName>
    </submittedName>
</protein>
<feature type="region of interest" description="Disordered" evidence="1">
    <location>
        <begin position="142"/>
        <end position="199"/>
    </location>
</feature>
<feature type="compositionally biased region" description="Low complexity" evidence="1">
    <location>
        <begin position="143"/>
        <end position="163"/>
    </location>
</feature>
<dbReference type="EMBL" id="JAPQKQ010000005">
    <property type="protein sequence ID" value="KAJ5196146.1"/>
    <property type="molecule type" value="Genomic_DNA"/>
</dbReference>
<evidence type="ECO:0000313" key="2">
    <source>
        <dbReference type="EMBL" id="KAJ5196146.1"/>
    </source>
</evidence>
<feature type="compositionally biased region" description="Polar residues" evidence="1">
    <location>
        <begin position="169"/>
        <end position="181"/>
    </location>
</feature>
<evidence type="ECO:0000256" key="1">
    <source>
        <dbReference type="SAM" id="MobiDB-lite"/>
    </source>
</evidence>
<reference evidence="2" key="2">
    <citation type="journal article" date="2023" name="IMA Fungus">
        <title>Comparative genomic study of the Penicillium genus elucidates a diverse pangenome and 15 lateral gene transfer events.</title>
        <authorList>
            <person name="Petersen C."/>
            <person name="Sorensen T."/>
            <person name="Nielsen M.R."/>
            <person name="Sondergaard T.E."/>
            <person name="Sorensen J.L."/>
            <person name="Fitzpatrick D.A."/>
            <person name="Frisvad J.C."/>
            <person name="Nielsen K.L."/>
        </authorList>
    </citation>
    <scope>NUCLEOTIDE SEQUENCE</scope>
    <source>
        <strain evidence="2">IBT 20477</strain>
    </source>
</reference>
<proteinExistence type="predicted"/>
<organism evidence="2 3">
    <name type="scientific">Penicillium cf. viridicatum</name>
    <dbReference type="NCBI Taxonomy" id="2972119"/>
    <lineage>
        <taxon>Eukaryota</taxon>
        <taxon>Fungi</taxon>
        <taxon>Dikarya</taxon>
        <taxon>Ascomycota</taxon>
        <taxon>Pezizomycotina</taxon>
        <taxon>Eurotiomycetes</taxon>
        <taxon>Eurotiomycetidae</taxon>
        <taxon>Eurotiales</taxon>
        <taxon>Aspergillaceae</taxon>
        <taxon>Penicillium</taxon>
    </lineage>
</organism>
<keyword evidence="3" id="KW-1185">Reference proteome</keyword>
<sequence length="407" mass="44552">MGHRTMPLPRIPDLSLPSFRELDESIEANRRNQPSSHLSNNMYDGADKSSSSSPQKINTIPNPYPPYPANGWPVPPDPSQNVFRGPGFTYQDVSTGVLQPNVNVERGKKEKTKTSVSGQKCSLQVHPIEMTPTPQLPVRLKEPQPIQTSPTSTQSTLSSAQTTIRERLSPSTPAASTTKISPNVPRRIPTNRVPPNKQVNRQRINRDSTANHRVQRRRVGVHFSEVAAHTAKCDVCNKRNKNGMSRCQNCGWQICRKCLTDRNGDRTHASFGATHVPEGDSDMPVSLPPVDGAQDRRSAESVADVRAAQTLLDLGSFGNATETTSNTGVLRGNSGGQRVVHAPRRVLQQRVDALSTDSDMTLSIAGDEEWAQDETDVPIGEDGLPVGYIITRRNPARAARPSTKMAE</sequence>
<feature type="compositionally biased region" description="Basic and acidic residues" evidence="1">
    <location>
        <begin position="20"/>
        <end position="30"/>
    </location>
</feature>
<feature type="compositionally biased region" description="Polar residues" evidence="1">
    <location>
        <begin position="31"/>
        <end position="60"/>
    </location>
</feature>
<comment type="caution">
    <text evidence="2">The sequence shown here is derived from an EMBL/GenBank/DDBJ whole genome shotgun (WGS) entry which is preliminary data.</text>
</comment>
<feature type="region of interest" description="Disordered" evidence="1">
    <location>
        <begin position="1"/>
        <end position="64"/>
    </location>
</feature>
<dbReference type="OrthoDB" id="4755622at2759"/>
<evidence type="ECO:0000313" key="3">
    <source>
        <dbReference type="Proteomes" id="UP001150942"/>
    </source>
</evidence>
<accession>A0A9W9JHH8</accession>
<name>A0A9W9JHH8_9EURO</name>
<dbReference type="Proteomes" id="UP001150942">
    <property type="component" value="Unassembled WGS sequence"/>
</dbReference>
<gene>
    <name evidence="2" type="ORF">N7449_006625</name>
</gene>
<reference evidence="2" key="1">
    <citation type="submission" date="2022-11" db="EMBL/GenBank/DDBJ databases">
        <authorList>
            <person name="Petersen C."/>
        </authorList>
    </citation>
    <scope>NUCLEOTIDE SEQUENCE</scope>
    <source>
        <strain evidence="2">IBT 20477</strain>
    </source>
</reference>
<dbReference type="AlphaFoldDB" id="A0A9W9JHH8"/>